<feature type="transmembrane region" description="Helical" evidence="1">
    <location>
        <begin position="432"/>
        <end position="453"/>
    </location>
</feature>
<dbReference type="STRING" id="1095630.A0A2J6SRN7"/>
<evidence type="ECO:0000313" key="3">
    <source>
        <dbReference type="Proteomes" id="UP000235371"/>
    </source>
</evidence>
<protein>
    <recommendedName>
        <fullName evidence="4">Cora-domain-containing protein</fullName>
    </recommendedName>
</protein>
<name>A0A2J6SRN7_9HELO</name>
<feature type="transmembrane region" description="Helical" evidence="1">
    <location>
        <begin position="473"/>
        <end position="495"/>
    </location>
</feature>
<dbReference type="OrthoDB" id="10315381at2759"/>
<keyword evidence="1" id="KW-1133">Transmembrane helix</keyword>
<organism evidence="2 3">
    <name type="scientific">Hyaloscypha bicolor E</name>
    <dbReference type="NCBI Taxonomy" id="1095630"/>
    <lineage>
        <taxon>Eukaryota</taxon>
        <taxon>Fungi</taxon>
        <taxon>Dikarya</taxon>
        <taxon>Ascomycota</taxon>
        <taxon>Pezizomycotina</taxon>
        <taxon>Leotiomycetes</taxon>
        <taxon>Helotiales</taxon>
        <taxon>Hyaloscyphaceae</taxon>
        <taxon>Hyaloscypha</taxon>
        <taxon>Hyaloscypha bicolor</taxon>
    </lineage>
</organism>
<reference evidence="2 3" key="1">
    <citation type="submission" date="2016-04" db="EMBL/GenBank/DDBJ databases">
        <title>A degradative enzymes factory behind the ericoid mycorrhizal symbiosis.</title>
        <authorList>
            <consortium name="DOE Joint Genome Institute"/>
            <person name="Martino E."/>
            <person name="Morin E."/>
            <person name="Grelet G."/>
            <person name="Kuo A."/>
            <person name="Kohler A."/>
            <person name="Daghino S."/>
            <person name="Barry K."/>
            <person name="Choi C."/>
            <person name="Cichocki N."/>
            <person name="Clum A."/>
            <person name="Copeland A."/>
            <person name="Hainaut M."/>
            <person name="Haridas S."/>
            <person name="Labutti K."/>
            <person name="Lindquist E."/>
            <person name="Lipzen A."/>
            <person name="Khouja H.-R."/>
            <person name="Murat C."/>
            <person name="Ohm R."/>
            <person name="Olson A."/>
            <person name="Spatafora J."/>
            <person name="Veneault-Fourrey C."/>
            <person name="Henrissat B."/>
            <person name="Grigoriev I."/>
            <person name="Martin F."/>
            <person name="Perotto S."/>
        </authorList>
    </citation>
    <scope>NUCLEOTIDE SEQUENCE [LARGE SCALE GENOMIC DNA]</scope>
    <source>
        <strain evidence="2 3">E</strain>
    </source>
</reference>
<accession>A0A2J6SRN7</accession>
<keyword evidence="1" id="KW-0472">Membrane</keyword>
<dbReference type="EMBL" id="KZ613883">
    <property type="protein sequence ID" value="PMD53410.1"/>
    <property type="molecule type" value="Genomic_DNA"/>
</dbReference>
<sequence length="539" mass="62326">MAGRRLSDEVRRPPRFHGGRGISAFEFSYYEDERGDIFQRMSDLPSIRLSEHVYTPLSLRILSDSLYKFLQAMLKDPKGIDIFSNRLSGMSGWRGHRKVGLPPRDLHLWKEKLNNNDPKLTRDAYHAICFPLPLIPPRPLHQSFLPNKEIKELGKFFGDLGVCLEFFELCCIDPPLFFQTSRLPEFHRGHYFITDNHPSDEFSFCYSFIRHRPKGDLRYKPQEPRQWWSRQVTVHQQIDVKRNLACWVISSQDPNSEILGLFEMALERGNRLNDKRGIFSANIEFFDLLLQDWCWYSSWIESRLKDGMEQISDSDTLSELVLDIQWSLAILKANKEVVMNTYALLTEIFSAQLKEAHDPFGKRVDGRNPEDSKPFSKEIRAIFDGIDRNCAKLEAFETRTRQLMENVRLLQSDVMVHRTGNQLKLGLLSQNLMSSTVIAVFLVLPGIFASTLFSTDIVRINGNGDAVFSSVALVRWLAVALPLTAMSLIFLYVVFNLPTAQLSQRFRSRVGALFLRLKGGETGLEEKRKEKRREEERNV</sequence>
<dbReference type="GeneID" id="36595457"/>
<evidence type="ECO:0000313" key="2">
    <source>
        <dbReference type="EMBL" id="PMD53410.1"/>
    </source>
</evidence>
<dbReference type="AlphaFoldDB" id="A0A2J6SRN7"/>
<keyword evidence="3" id="KW-1185">Reference proteome</keyword>
<dbReference type="RefSeq" id="XP_024730314.1">
    <property type="nucleotide sequence ID" value="XM_024887381.1"/>
</dbReference>
<dbReference type="Proteomes" id="UP000235371">
    <property type="component" value="Unassembled WGS sequence"/>
</dbReference>
<dbReference type="InParanoid" id="A0A2J6SRN7"/>
<gene>
    <name evidence="2" type="ORF">K444DRAFT_668206</name>
</gene>
<proteinExistence type="predicted"/>
<keyword evidence="1" id="KW-0812">Transmembrane</keyword>
<evidence type="ECO:0008006" key="4">
    <source>
        <dbReference type="Google" id="ProtNLM"/>
    </source>
</evidence>
<evidence type="ECO:0000256" key="1">
    <source>
        <dbReference type="SAM" id="Phobius"/>
    </source>
</evidence>